<keyword evidence="2" id="KW-1185">Reference proteome</keyword>
<name>A0A7R9L6E9_9ACAR</name>
<sequence>MEDEDLEEMKYLREQYKRMEAVDNKKITGYKFDLNSVNKKSQTFPKLLKQRDDTFA</sequence>
<reference evidence="1" key="1">
    <citation type="submission" date="2020-11" db="EMBL/GenBank/DDBJ databases">
        <authorList>
            <person name="Tran Van P."/>
        </authorList>
    </citation>
    <scope>NUCLEOTIDE SEQUENCE</scope>
</reference>
<accession>A0A7R9L6E9</accession>
<organism evidence="1">
    <name type="scientific">Medioppia subpectinata</name>
    <dbReference type="NCBI Taxonomy" id="1979941"/>
    <lineage>
        <taxon>Eukaryota</taxon>
        <taxon>Metazoa</taxon>
        <taxon>Ecdysozoa</taxon>
        <taxon>Arthropoda</taxon>
        <taxon>Chelicerata</taxon>
        <taxon>Arachnida</taxon>
        <taxon>Acari</taxon>
        <taxon>Acariformes</taxon>
        <taxon>Sarcoptiformes</taxon>
        <taxon>Oribatida</taxon>
        <taxon>Brachypylina</taxon>
        <taxon>Oppioidea</taxon>
        <taxon>Oppiidae</taxon>
        <taxon>Medioppia</taxon>
    </lineage>
</organism>
<dbReference type="OrthoDB" id="10525527at2759"/>
<proteinExistence type="predicted"/>
<gene>
    <name evidence="1" type="ORF">OSB1V03_LOCUS16332</name>
</gene>
<evidence type="ECO:0000313" key="2">
    <source>
        <dbReference type="Proteomes" id="UP000759131"/>
    </source>
</evidence>
<dbReference type="EMBL" id="OC872604">
    <property type="protein sequence ID" value="CAD7635942.1"/>
    <property type="molecule type" value="Genomic_DNA"/>
</dbReference>
<feature type="non-terminal residue" evidence="1">
    <location>
        <position position="1"/>
    </location>
</feature>
<dbReference type="AlphaFoldDB" id="A0A7R9L6E9"/>
<dbReference type="Proteomes" id="UP000759131">
    <property type="component" value="Unassembled WGS sequence"/>
</dbReference>
<evidence type="ECO:0000313" key="1">
    <source>
        <dbReference type="EMBL" id="CAD7635942.1"/>
    </source>
</evidence>
<protein>
    <submittedName>
        <fullName evidence="1">Uncharacterized protein</fullName>
    </submittedName>
</protein>
<dbReference type="EMBL" id="CAJPIZ010018029">
    <property type="protein sequence ID" value="CAG2116372.1"/>
    <property type="molecule type" value="Genomic_DNA"/>
</dbReference>